<dbReference type="KEGG" id="pstg:E8M01_22890"/>
<sequence length="542" mass="60022">MPLNLISDAWLEVRRASGRRSVVAPGAVTDRFDNDPIVALDFPRADWNAALTEFLIGLTWLAMAPRDEVEWADHFRTPPSPDRLQAAFAPFASAFDFDGEGPRAFQDFDRLEAAEMKPLSGLLIDAPGENTLKNNADLFVKRGGAGGLSLPYAAAALITLQTYAPSGGAGHRTSLRGGGPLTTLLAPARKSLAVATLWDRIWANVPNADPEAGLTDLARIFPWLSPTATSTKGEIVAPEDRHPALAFFACPRRIRLDFAGEVVCAFGGRTGRGAVGYRTLNYGANYVSWEHPLSRYRNDKKAGKLPLHPHVGPSGYGDWIAWWGLKDESNQPAKPFRLWSFRRNEVADLLTPGDSAEAFGFVTDNAKAIQWLEARFPWVAIHADAYRELRPLLGDAIRAADAAARALRYTVKIAFFGQPREGSYRLPKTLPLDALPEPAERLWRETQSDFETLLGKLIQRFRDGPEATIDLKQDWRRTLRRHALFLFDDTVDIEGMTDANPRRLLSARRQLDFAFSDHAKAEVRRALNLSPAPKAPKDKEAA</sequence>
<dbReference type="RefSeq" id="WP_136962277.1">
    <property type="nucleotide sequence ID" value="NZ_CP039690.1"/>
</dbReference>
<dbReference type="OrthoDB" id="5392377at2"/>
<evidence type="ECO:0000313" key="2">
    <source>
        <dbReference type="Proteomes" id="UP000298781"/>
    </source>
</evidence>
<protein>
    <submittedName>
        <fullName evidence="1">Type I-E CRISPR-associated protein Cse1/CasA</fullName>
    </submittedName>
</protein>
<gene>
    <name evidence="1" type="primary">casA</name>
    <name evidence="1" type="ORF">E8M01_22890</name>
</gene>
<dbReference type="Proteomes" id="UP000298781">
    <property type="component" value="Chromosome"/>
</dbReference>
<name>A0A4D7B9H7_9HYPH</name>
<evidence type="ECO:0000313" key="1">
    <source>
        <dbReference type="EMBL" id="QCI66838.1"/>
    </source>
</evidence>
<dbReference type="CDD" id="cd09729">
    <property type="entry name" value="Cse1_I-E"/>
    <property type="match status" value="1"/>
</dbReference>
<dbReference type="Pfam" id="PF09481">
    <property type="entry name" value="CRISPR_Cse1"/>
    <property type="match status" value="1"/>
</dbReference>
<dbReference type="EMBL" id="CP039690">
    <property type="protein sequence ID" value="QCI66838.1"/>
    <property type="molecule type" value="Genomic_DNA"/>
</dbReference>
<organism evidence="1 2">
    <name type="scientific">Phreatobacter stygius</name>
    <dbReference type="NCBI Taxonomy" id="1940610"/>
    <lineage>
        <taxon>Bacteria</taxon>
        <taxon>Pseudomonadati</taxon>
        <taxon>Pseudomonadota</taxon>
        <taxon>Alphaproteobacteria</taxon>
        <taxon>Hyphomicrobiales</taxon>
        <taxon>Phreatobacteraceae</taxon>
        <taxon>Phreatobacter</taxon>
    </lineage>
</organism>
<dbReference type="AlphaFoldDB" id="A0A4D7B9H7"/>
<proteinExistence type="predicted"/>
<dbReference type="NCBIfam" id="TIGR02547">
    <property type="entry name" value="casA_cse1"/>
    <property type="match status" value="1"/>
</dbReference>
<accession>A0A4D7B9H7</accession>
<keyword evidence="2" id="KW-1185">Reference proteome</keyword>
<reference evidence="1 2" key="1">
    <citation type="submission" date="2019-04" db="EMBL/GenBank/DDBJ databases">
        <title>Phreatobacter aquaticus sp. nov.</title>
        <authorList>
            <person name="Choi A."/>
        </authorList>
    </citation>
    <scope>NUCLEOTIDE SEQUENCE [LARGE SCALE GENOMIC DNA]</scope>
    <source>
        <strain evidence="1 2">KCTC 52518</strain>
    </source>
</reference>
<dbReference type="InterPro" id="IPR013381">
    <property type="entry name" value="CRISPR-assoc_prot_Cse1"/>
</dbReference>